<dbReference type="PANTHER" id="PTHR13952">
    <property type="entry name" value="U1 SMALL NUCLEAR RIBONUCLEOPROTEIN 70 KD"/>
    <property type="match status" value="1"/>
</dbReference>
<dbReference type="InterPro" id="IPR051183">
    <property type="entry name" value="U1_U11-U12_snRNP_70-35kDa"/>
</dbReference>
<dbReference type="GO" id="GO:0017069">
    <property type="term" value="F:snRNA binding"/>
    <property type="evidence" value="ECO:0007669"/>
    <property type="project" value="TreeGrafter"/>
</dbReference>
<dbReference type="InterPro" id="IPR012677">
    <property type="entry name" value="Nucleotide-bd_a/b_plait_sf"/>
</dbReference>
<evidence type="ECO:0000313" key="6">
    <source>
        <dbReference type="EMBL" id="KAG1534418.1"/>
    </source>
</evidence>
<dbReference type="PROSITE" id="PS50102">
    <property type="entry name" value="RRM"/>
    <property type="match status" value="1"/>
</dbReference>
<dbReference type="FunFam" id="3.30.70.330:FF:000132">
    <property type="entry name" value="Small nuclear ribonucleoprotein U11/U12 subunit 35"/>
    <property type="match status" value="1"/>
</dbReference>
<evidence type="ECO:0000313" key="7">
    <source>
        <dbReference type="Proteomes" id="UP000717996"/>
    </source>
</evidence>
<proteinExistence type="predicted"/>
<evidence type="ECO:0000256" key="3">
    <source>
        <dbReference type="PROSITE-ProRule" id="PRU00176"/>
    </source>
</evidence>
<name>A0A9P6XX17_RHIOR</name>
<organism evidence="6 7">
    <name type="scientific">Rhizopus oryzae</name>
    <name type="common">Mucormycosis agent</name>
    <name type="synonym">Rhizopus arrhizus var. delemar</name>
    <dbReference type="NCBI Taxonomy" id="64495"/>
    <lineage>
        <taxon>Eukaryota</taxon>
        <taxon>Fungi</taxon>
        <taxon>Fungi incertae sedis</taxon>
        <taxon>Mucoromycota</taxon>
        <taxon>Mucoromycotina</taxon>
        <taxon>Mucoromycetes</taxon>
        <taxon>Mucorales</taxon>
        <taxon>Mucorineae</taxon>
        <taxon>Rhizopodaceae</taxon>
        <taxon>Rhizopus</taxon>
    </lineage>
</organism>
<sequence>MGYSKAYDPIQVGSMDGNDTKPHDKAIKRAMTCCYRPPRCLKTDPHRTLFVGRLNYATTEARLREYFDRFGELTQVSITRNNVTGLSEGYGFITFRSESSARDAYHEAHRMTIDDHKILVDYERGRTMKGWRPRRLGGGYGGQKESGQLRFGARDRPFRQSAHRPSDDKRSDHWKPILKKSSHRSLPPVNK</sequence>
<dbReference type="GO" id="GO:0000398">
    <property type="term" value="P:mRNA splicing, via spliceosome"/>
    <property type="evidence" value="ECO:0007669"/>
    <property type="project" value="TreeGrafter"/>
</dbReference>
<keyword evidence="2" id="KW-0539">Nucleus</keyword>
<feature type="region of interest" description="Disordered" evidence="4">
    <location>
        <begin position="131"/>
        <end position="191"/>
    </location>
</feature>
<dbReference type="PANTHER" id="PTHR13952:SF6">
    <property type="entry name" value="U11_U12 SMALL NUCLEAR RIBONUCLEOPROTEIN 35 KDA PROTEIN"/>
    <property type="match status" value="1"/>
</dbReference>
<dbReference type="SUPFAM" id="SSF54928">
    <property type="entry name" value="RNA-binding domain, RBD"/>
    <property type="match status" value="1"/>
</dbReference>
<comment type="subcellular location">
    <subcellularLocation>
        <location evidence="1">Nucleus</location>
    </subcellularLocation>
</comment>
<feature type="domain" description="RRM" evidence="5">
    <location>
        <begin position="47"/>
        <end position="125"/>
    </location>
</feature>
<gene>
    <name evidence="6" type="ORF">G6F51_012110</name>
</gene>
<evidence type="ECO:0000259" key="5">
    <source>
        <dbReference type="PROSITE" id="PS50102"/>
    </source>
</evidence>
<dbReference type="Proteomes" id="UP000717996">
    <property type="component" value="Unassembled WGS sequence"/>
</dbReference>
<evidence type="ECO:0000256" key="4">
    <source>
        <dbReference type="SAM" id="MobiDB-lite"/>
    </source>
</evidence>
<dbReference type="GO" id="GO:0071011">
    <property type="term" value="C:precatalytic spliceosome"/>
    <property type="evidence" value="ECO:0007669"/>
    <property type="project" value="TreeGrafter"/>
</dbReference>
<comment type="caution">
    <text evidence="6">The sequence shown here is derived from an EMBL/GenBank/DDBJ whole genome shotgun (WGS) entry which is preliminary data.</text>
</comment>
<dbReference type="SMART" id="SM00360">
    <property type="entry name" value="RRM"/>
    <property type="match status" value="1"/>
</dbReference>
<dbReference type="Pfam" id="PF00076">
    <property type="entry name" value="RRM_1"/>
    <property type="match status" value="1"/>
</dbReference>
<feature type="compositionally biased region" description="Basic and acidic residues" evidence="4">
    <location>
        <begin position="152"/>
        <end position="175"/>
    </location>
</feature>
<dbReference type="AlphaFoldDB" id="A0A9P6XX17"/>
<dbReference type="InterPro" id="IPR000504">
    <property type="entry name" value="RRM_dom"/>
</dbReference>
<dbReference type="EMBL" id="JAANIT010003284">
    <property type="protein sequence ID" value="KAG1534418.1"/>
    <property type="molecule type" value="Genomic_DNA"/>
</dbReference>
<evidence type="ECO:0000256" key="2">
    <source>
        <dbReference type="ARBA" id="ARBA00023242"/>
    </source>
</evidence>
<dbReference type="Gene3D" id="3.30.70.330">
    <property type="match status" value="1"/>
</dbReference>
<evidence type="ECO:0000256" key="1">
    <source>
        <dbReference type="ARBA" id="ARBA00004123"/>
    </source>
</evidence>
<accession>A0A9P6XX17</accession>
<dbReference type="InterPro" id="IPR035979">
    <property type="entry name" value="RBD_domain_sf"/>
</dbReference>
<reference evidence="6" key="1">
    <citation type="journal article" date="2020" name="Microb. Genom.">
        <title>Genetic diversity of clinical and environmental Mucorales isolates obtained from an investigation of mucormycosis cases among solid organ transplant recipients.</title>
        <authorList>
            <person name="Nguyen M.H."/>
            <person name="Kaul D."/>
            <person name="Muto C."/>
            <person name="Cheng S.J."/>
            <person name="Richter R.A."/>
            <person name="Bruno V.M."/>
            <person name="Liu G."/>
            <person name="Beyhan S."/>
            <person name="Sundermann A.J."/>
            <person name="Mounaud S."/>
            <person name="Pasculle A.W."/>
            <person name="Nierman W.C."/>
            <person name="Driscoll E."/>
            <person name="Cumbie R."/>
            <person name="Clancy C.J."/>
            <person name="Dupont C.L."/>
        </authorList>
    </citation>
    <scope>NUCLEOTIDE SEQUENCE</scope>
    <source>
        <strain evidence="6">GL16</strain>
    </source>
</reference>
<protein>
    <recommendedName>
        <fullName evidence="5">RRM domain-containing protein</fullName>
    </recommendedName>
</protein>
<keyword evidence="3" id="KW-0694">RNA-binding</keyword>
<feature type="region of interest" description="Disordered" evidence="4">
    <location>
        <begin position="1"/>
        <end position="22"/>
    </location>
</feature>
<dbReference type="OrthoDB" id="6159137at2759"/>
<dbReference type="GO" id="GO:0003729">
    <property type="term" value="F:mRNA binding"/>
    <property type="evidence" value="ECO:0007669"/>
    <property type="project" value="TreeGrafter"/>
</dbReference>